<evidence type="ECO:0000313" key="5">
    <source>
        <dbReference type="Proteomes" id="UP001597010"/>
    </source>
</evidence>
<comment type="caution">
    <text evidence="4">The sequence shown here is derived from an EMBL/GenBank/DDBJ whole genome shotgun (WGS) entry which is preliminary data.</text>
</comment>
<accession>A0ABW3AMQ4</accession>
<dbReference type="InterPro" id="IPR016283">
    <property type="entry name" value="Glyco_hydro_19"/>
</dbReference>
<sequence>MKFIISSARFVTISLFTTSLLSFNCSNTGSKKNTDSVATATAAKPASFSKFLSETQFNELFPERNKFYTYAAFIKAVDELAQIKVQVTRRAVSVYQFIRTDKRTGKATTVRQDGDWNEEWAKQKPDSTYMVDYGGFCTESDATTNKRELAAFFAQIAHETRHGQNESYTDGLMLLHEDNTNINYISDSDEYSPVAGQKYYGRGPMQISYNGNYGYASDCIFGDKKVLLNNPGLVETDPVVSFKTAIYFWMTPETHKPSAHDVMIGKWQPKESDKAKGRTPGFGMTINIVNGELECNKGEDNYSMKDRIGFYQFFLKKLGITDPNCACSCGKMEPYKY</sequence>
<dbReference type="PIRSF" id="PIRSF001060">
    <property type="entry name" value="Endochitinase"/>
    <property type="match status" value="1"/>
</dbReference>
<keyword evidence="1" id="KW-0611">Plant defense</keyword>
<dbReference type="CDD" id="cd00325">
    <property type="entry name" value="chitinase_GH19"/>
    <property type="match status" value="1"/>
</dbReference>
<dbReference type="RefSeq" id="WP_377110955.1">
    <property type="nucleotide sequence ID" value="NZ_JBHTHZ010000001.1"/>
</dbReference>
<evidence type="ECO:0000256" key="1">
    <source>
        <dbReference type="ARBA" id="ARBA00022821"/>
    </source>
</evidence>
<proteinExistence type="predicted"/>
<dbReference type="SUPFAM" id="SSF53955">
    <property type="entry name" value="Lysozyme-like"/>
    <property type="match status" value="1"/>
</dbReference>
<dbReference type="Gene3D" id="1.10.530.10">
    <property type="match status" value="2"/>
</dbReference>
<keyword evidence="5" id="KW-1185">Reference proteome</keyword>
<dbReference type="PANTHER" id="PTHR22595">
    <property type="entry name" value="CHITINASE-RELATED"/>
    <property type="match status" value="1"/>
</dbReference>
<dbReference type="Gene3D" id="3.30.20.10">
    <property type="entry name" value="Endochitinase, domain 2"/>
    <property type="match status" value="1"/>
</dbReference>
<feature type="domain" description="Glycoside hydrolase family 19 catalytic" evidence="3">
    <location>
        <begin position="133"/>
        <end position="322"/>
    </location>
</feature>
<reference evidence="5" key="1">
    <citation type="journal article" date="2019" name="Int. J. Syst. Evol. Microbiol.">
        <title>The Global Catalogue of Microorganisms (GCM) 10K type strain sequencing project: providing services to taxonomists for standard genome sequencing and annotation.</title>
        <authorList>
            <consortium name="The Broad Institute Genomics Platform"/>
            <consortium name="The Broad Institute Genome Sequencing Center for Infectious Disease"/>
            <person name="Wu L."/>
            <person name="Ma J."/>
        </authorList>
    </citation>
    <scope>NUCLEOTIDE SEQUENCE [LARGE SCALE GENOMIC DNA]</scope>
    <source>
        <strain evidence="5">CCUG 61484</strain>
    </source>
</reference>
<gene>
    <name evidence="4" type="ORF">ACFQZX_01400</name>
</gene>
<evidence type="ECO:0000313" key="4">
    <source>
        <dbReference type="EMBL" id="MFD0792250.1"/>
    </source>
</evidence>
<dbReference type="Pfam" id="PF00182">
    <property type="entry name" value="Glyco_hydro_19"/>
    <property type="match status" value="1"/>
</dbReference>
<dbReference type="EMBL" id="JBHTHZ010000001">
    <property type="protein sequence ID" value="MFD0792250.1"/>
    <property type="molecule type" value="Genomic_DNA"/>
</dbReference>
<protein>
    <submittedName>
        <fullName evidence="4">Chitinase</fullName>
    </submittedName>
</protein>
<name>A0ABW3AMQ4_9SPHI</name>
<dbReference type="PANTHER" id="PTHR22595:SF79">
    <property type="entry name" value="CHITINASE 12"/>
    <property type="match status" value="1"/>
</dbReference>
<evidence type="ECO:0000256" key="2">
    <source>
        <dbReference type="ARBA" id="ARBA00023157"/>
    </source>
</evidence>
<evidence type="ECO:0000259" key="3">
    <source>
        <dbReference type="Pfam" id="PF00182"/>
    </source>
</evidence>
<dbReference type="InterPro" id="IPR000726">
    <property type="entry name" value="Glyco_hydro_19_cat"/>
</dbReference>
<organism evidence="4 5">
    <name type="scientific">Mucilaginibacter litoreus</name>
    <dbReference type="NCBI Taxonomy" id="1048221"/>
    <lineage>
        <taxon>Bacteria</taxon>
        <taxon>Pseudomonadati</taxon>
        <taxon>Bacteroidota</taxon>
        <taxon>Sphingobacteriia</taxon>
        <taxon>Sphingobacteriales</taxon>
        <taxon>Sphingobacteriaceae</taxon>
        <taxon>Mucilaginibacter</taxon>
    </lineage>
</organism>
<dbReference type="Proteomes" id="UP001597010">
    <property type="component" value="Unassembled WGS sequence"/>
</dbReference>
<keyword evidence="2" id="KW-1015">Disulfide bond</keyword>
<dbReference type="InterPro" id="IPR023346">
    <property type="entry name" value="Lysozyme-like_dom_sf"/>
</dbReference>